<keyword evidence="11" id="KW-0460">Magnesium</keyword>
<dbReference type="OrthoDB" id="192887at2759"/>
<dbReference type="Proteomes" id="UP000039865">
    <property type="component" value="Unassembled WGS sequence"/>
</dbReference>
<comment type="activity regulation">
    <text evidence="11">Activated by threonine and tyrosine phosphorylation.</text>
</comment>
<dbReference type="InterPro" id="IPR000719">
    <property type="entry name" value="Prot_kinase_dom"/>
</dbReference>
<name>A0A078B0K6_STYLE</name>
<dbReference type="InterPro" id="IPR008271">
    <property type="entry name" value="Ser/Thr_kinase_AS"/>
</dbReference>
<dbReference type="InterPro" id="IPR017441">
    <property type="entry name" value="Protein_kinase_ATP_BS"/>
</dbReference>
<dbReference type="PROSITE" id="PS00107">
    <property type="entry name" value="PROTEIN_KINASE_ATP"/>
    <property type="match status" value="1"/>
</dbReference>
<keyword evidence="3 11" id="KW-0808">Transferase</keyword>
<evidence type="ECO:0000256" key="11">
    <source>
        <dbReference type="RuleBase" id="RU361165"/>
    </source>
</evidence>
<organism evidence="13 14">
    <name type="scientific">Stylonychia lemnae</name>
    <name type="common">Ciliate</name>
    <dbReference type="NCBI Taxonomy" id="5949"/>
    <lineage>
        <taxon>Eukaryota</taxon>
        <taxon>Sar</taxon>
        <taxon>Alveolata</taxon>
        <taxon>Ciliophora</taxon>
        <taxon>Intramacronucleata</taxon>
        <taxon>Spirotrichea</taxon>
        <taxon>Stichotrichia</taxon>
        <taxon>Sporadotrichida</taxon>
        <taxon>Oxytrichidae</taxon>
        <taxon>Stylonychinae</taxon>
        <taxon>Stylonychia</taxon>
    </lineage>
</organism>
<dbReference type="InterPro" id="IPR011009">
    <property type="entry name" value="Kinase-like_dom_sf"/>
</dbReference>
<evidence type="ECO:0000256" key="10">
    <source>
        <dbReference type="RuleBase" id="RU000304"/>
    </source>
</evidence>
<comment type="similarity">
    <text evidence="11">Belongs to the protein kinase superfamily. Ser/Thr protein kinase family. MAP kinase subfamily.</text>
</comment>
<keyword evidence="14" id="KW-1185">Reference proteome</keyword>
<evidence type="ECO:0000313" key="13">
    <source>
        <dbReference type="EMBL" id="CDW88190.1"/>
    </source>
</evidence>
<evidence type="ECO:0000313" key="14">
    <source>
        <dbReference type="Proteomes" id="UP000039865"/>
    </source>
</evidence>
<sequence>MEEDEENKDPIANKKAQLDFIDDVKVGRGAYGIVWKAIEKKNREVVALKKVFDAFANATDAQRTFREVCFLSELGTHDNIVNLINVKKAKNHKDLYIVFDFLEADLHTVIRANICEEIHRQYITYQVCRALKYLHSADILHRDIKPSNILINQDCLVKLADFGLARFMFQTDNQIPLLSDYVATRWYRAPEILLGSPRYDYSVDMWALGCIVAELYLNKPLFPGSSTLNQLSRLIEITGKPTVADLQDIHSPLAMTMFESLNLNKDKKHLREVILTADPIAIDFINKLLQFRPSKRMKAEQALAHPYLKRFHNQSNEPECIKDINLPLDDNRKFEVKKYREELYKFVERRTKQLRRERRMMNYYMKYRDYN</sequence>
<dbReference type="Pfam" id="PF00069">
    <property type="entry name" value="Pkinase"/>
    <property type="match status" value="1"/>
</dbReference>
<evidence type="ECO:0000256" key="1">
    <source>
        <dbReference type="ARBA" id="ARBA00012411"/>
    </source>
</evidence>
<dbReference type="FunFam" id="1.10.510.10:FF:000238">
    <property type="entry name" value="Mitogen-activated protein kinase"/>
    <property type="match status" value="1"/>
</dbReference>
<comment type="cofactor">
    <cofactor evidence="11">
        <name>Mg(2+)</name>
        <dbReference type="ChEBI" id="CHEBI:18420"/>
    </cofactor>
</comment>
<reference evidence="13 14" key="1">
    <citation type="submission" date="2014-06" db="EMBL/GenBank/DDBJ databases">
        <authorList>
            <person name="Swart Estienne"/>
        </authorList>
    </citation>
    <scope>NUCLEOTIDE SEQUENCE [LARGE SCALE GENOMIC DNA]</scope>
    <source>
        <strain evidence="13 14">130c</strain>
    </source>
</reference>
<keyword evidence="5 11" id="KW-0418">Kinase</keyword>
<proteinExistence type="inferred from homology"/>
<dbReference type="InterPro" id="IPR050117">
    <property type="entry name" value="MAPK"/>
</dbReference>
<dbReference type="EMBL" id="CCKQ01016319">
    <property type="protein sequence ID" value="CDW88190.1"/>
    <property type="molecule type" value="Genomic_DNA"/>
</dbReference>
<keyword evidence="2 10" id="KW-0723">Serine/threonine-protein kinase</keyword>
<evidence type="ECO:0000256" key="7">
    <source>
        <dbReference type="ARBA" id="ARBA00047592"/>
    </source>
</evidence>
<dbReference type="GO" id="GO:0005524">
    <property type="term" value="F:ATP binding"/>
    <property type="evidence" value="ECO:0007669"/>
    <property type="project" value="UniProtKB-UniRule"/>
</dbReference>
<evidence type="ECO:0000256" key="8">
    <source>
        <dbReference type="ARBA" id="ARBA00048312"/>
    </source>
</evidence>
<dbReference type="CDD" id="cd07852">
    <property type="entry name" value="STKc_MAPK15-like"/>
    <property type="match status" value="1"/>
</dbReference>
<dbReference type="GO" id="GO:0004707">
    <property type="term" value="F:MAP kinase activity"/>
    <property type="evidence" value="ECO:0007669"/>
    <property type="project" value="UniProtKB-EC"/>
</dbReference>
<gene>
    <name evidence="13" type="primary">Contig17925.g19056</name>
    <name evidence="13" type="ORF">STYLEM_17308</name>
</gene>
<dbReference type="InParanoid" id="A0A078B0K6"/>
<dbReference type="PROSITE" id="PS01351">
    <property type="entry name" value="MAPK"/>
    <property type="match status" value="1"/>
</dbReference>
<evidence type="ECO:0000256" key="3">
    <source>
        <dbReference type="ARBA" id="ARBA00022679"/>
    </source>
</evidence>
<keyword evidence="6 9" id="KW-0067">ATP-binding</keyword>
<dbReference type="PROSITE" id="PS00108">
    <property type="entry name" value="PROTEIN_KINASE_ST"/>
    <property type="match status" value="1"/>
</dbReference>
<keyword evidence="4 9" id="KW-0547">Nucleotide-binding</keyword>
<evidence type="ECO:0000256" key="2">
    <source>
        <dbReference type="ARBA" id="ARBA00022527"/>
    </source>
</evidence>
<dbReference type="InterPro" id="IPR003527">
    <property type="entry name" value="MAP_kinase_CS"/>
</dbReference>
<dbReference type="Gene3D" id="3.30.200.20">
    <property type="entry name" value="Phosphorylase Kinase, domain 1"/>
    <property type="match status" value="1"/>
</dbReference>
<comment type="catalytic activity">
    <reaction evidence="8">
        <text>L-seryl-[protein] + ATP = O-phospho-L-seryl-[protein] + ADP + H(+)</text>
        <dbReference type="Rhea" id="RHEA:17989"/>
        <dbReference type="Rhea" id="RHEA-COMP:9863"/>
        <dbReference type="Rhea" id="RHEA-COMP:11604"/>
        <dbReference type="ChEBI" id="CHEBI:15378"/>
        <dbReference type="ChEBI" id="CHEBI:29999"/>
        <dbReference type="ChEBI" id="CHEBI:30616"/>
        <dbReference type="ChEBI" id="CHEBI:83421"/>
        <dbReference type="ChEBI" id="CHEBI:456216"/>
        <dbReference type="EC" id="2.7.11.24"/>
    </reaction>
</comment>
<dbReference type="EC" id="2.7.11.24" evidence="1 11"/>
<dbReference type="OMA" id="MTECIVT"/>
<evidence type="ECO:0000259" key="12">
    <source>
        <dbReference type="PROSITE" id="PS50011"/>
    </source>
</evidence>
<dbReference type="GO" id="GO:0106310">
    <property type="term" value="F:protein serine kinase activity"/>
    <property type="evidence" value="ECO:0007669"/>
    <property type="project" value="RHEA"/>
</dbReference>
<evidence type="ECO:0000256" key="9">
    <source>
        <dbReference type="PROSITE-ProRule" id="PRU10141"/>
    </source>
</evidence>
<evidence type="ECO:0000256" key="4">
    <source>
        <dbReference type="ARBA" id="ARBA00022741"/>
    </source>
</evidence>
<evidence type="ECO:0000256" key="6">
    <source>
        <dbReference type="ARBA" id="ARBA00022840"/>
    </source>
</evidence>
<protein>
    <recommendedName>
        <fullName evidence="1 11">Mitogen-activated protein kinase</fullName>
        <ecNumber evidence="1 11">2.7.11.24</ecNumber>
    </recommendedName>
</protein>
<comment type="catalytic activity">
    <reaction evidence="7 11">
        <text>L-threonyl-[protein] + ATP = O-phospho-L-threonyl-[protein] + ADP + H(+)</text>
        <dbReference type="Rhea" id="RHEA:46608"/>
        <dbReference type="Rhea" id="RHEA-COMP:11060"/>
        <dbReference type="Rhea" id="RHEA-COMP:11605"/>
        <dbReference type="ChEBI" id="CHEBI:15378"/>
        <dbReference type="ChEBI" id="CHEBI:30013"/>
        <dbReference type="ChEBI" id="CHEBI:30616"/>
        <dbReference type="ChEBI" id="CHEBI:61977"/>
        <dbReference type="ChEBI" id="CHEBI:456216"/>
        <dbReference type="EC" id="2.7.11.24"/>
    </reaction>
</comment>
<dbReference type="Gene3D" id="1.10.510.10">
    <property type="entry name" value="Transferase(Phosphotransferase) domain 1"/>
    <property type="match status" value="1"/>
</dbReference>
<dbReference type="AlphaFoldDB" id="A0A078B0K6"/>
<feature type="binding site" evidence="9">
    <location>
        <position position="49"/>
    </location>
    <ligand>
        <name>ATP</name>
        <dbReference type="ChEBI" id="CHEBI:30616"/>
    </ligand>
</feature>
<feature type="domain" description="Protein kinase" evidence="12">
    <location>
        <begin position="20"/>
        <end position="308"/>
    </location>
</feature>
<dbReference type="FunFam" id="3.30.200.20:FF:000166">
    <property type="entry name" value="Mitogen-activated protein kinase"/>
    <property type="match status" value="1"/>
</dbReference>
<dbReference type="PANTHER" id="PTHR24055">
    <property type="entry name" value="MITOGEN-ACTIVATED PROTEIN KINASE"/>
    <property type="match status" value="1"/>
</dbReference>
<accession>A0A078B0K6</accession>
<evidence type="ECO:0000256" key="5">
    <source>
        <dbReference type="ARBA" id="ARBA00022777"/>
    </source>
</evidence>
<dbReference type="SMART" id="SM00220">
    <property type="entry name" value="S_TKc"/>
    <property type="match status" value="1"/>
</dbReference>
<dbReference type="PROSITE" id="PS50011">
    <property type="entry name" value="PROTEIN_KINASE_DOM"/>
    <property type="match status" value="1"/>
</dbReference>
<dbReference type="SUPFAM" id="SSF56112">
    <property type="entry name" value="Protein kinase-like (PK-like)"/>
    <property type="match status" value="1"/>
</dbReference>